<dbReference type="InterPro" id="IPR009492">
    <property type="entry name" value="TniQ"/>
</dbReference>
<keyword evidence="2" id="KW-0614">Plasmid</keyword>
<dbReference type="KEGG" id="rjg:CCGE525_23350"/>
<evidence type="ECO:0000313" key="3">
    <source>
        <dbReference type="Proteomes" id="UP000282195"/>
    </source>
</evidence>
<protein>
    <recommendedName>
        <fullName evidence="1">TniQ domain-containing protein</fullName>
    </recommendedName>
</protein>
<evidence type="ECO:0000313" key="2">
    <source>
        <dbReference type="EMBL" id="AYG61813.1"/>
    </source>
</evidence>
<dbReference type="RefSeq" id="WP_120706748.1">
    <property type="nucleotide sequence ID" value="NZ_CP032695.1"/>
</dbReference>
<geneLocation type="plasmid" evidence="3">
    <name>prccge525c</name>
</geneLocation>
<organism evidence="2 3">
    <name type="scientific">Rhizobium jaguaris</name>
    <dbReference type="NCBI Taxonomy" id="1312183"/>
    <lineage>
        <taxon>Bacteria</taxon>
        <taxon>Pseudomonadati</taxon>
        <taxon>Pseudomonadota</taxon>
        <taxon>Alphaproteobacteria</taxon>
        <taxon>Hyphomicrobiales</taxon>
        <taxon>Rhizobiaceae</taxon>
        <taxon>Rhizobium/Agrobacterium group</taxon>
        <taxon>Rhizobium</taxon>
    </lineage>
</organism>
<proteinExistence type="predicted"/>
<reference evidence="2 3" key="1">
    <citation type="submission" date="2018-10" db="EMBL/GenBank/DDBJ databases">
        <title>Rhizobium etli, R. leguminosarum and a new Rhizobium genospecies from Phaseolus dumosus.</title>
        <authorList>
            <person name="Ramirez-Puebla S.T."/>
            <person name="Rogel-Hernandez M.A."/>
            <person name="Guerrero G."/>
            <person name="Ormeno-Orrillo E."/>
            <person name="Martinez-Romero J.C."/>
            <person name="Negrete-Yankelevich S."/>
            <person name="Martinez-Romero E."/>
        </authorList>
    </citation>
    <scope>NUCLEOTIDE SEQUENCE [LARGE SCALE GENOMIC DNA]</scope>
    <source>
        <strain evidence="2 3">CCGE525</strain>
        <plasmid evidence="3">prccge525c</plasmid>
    </source>
</reference>
<gene>
    <name evidence="2" type="ORF">CCGE525_23350</name>
</gene>
<dbReference type="OrthoDB" id="6917259at2"/>
<dbReference type="Pfam" id="PF06527">
    <property type="entry name" value="TniQ"/>
    <property type="match status" value="1"/>
</dbReference>
<evidence type="ECO:0000259" key="1">
    <source>
        <dbReference type="Pfam" id="PF06527"/>
    </source>
</evidence>
<dbReference type="Proteomes" id="UP000282195">
    <property type="component" value="Plasmid pRCCGE525c"/>
</dbReference>
<name>A0A387FTR9_9HYPH</name>
<dbReference type="EMBL" id="CP032695">
    <property type="protein sequence ID" value="AYG61813.1"/>
    <property type="molecule type" value="Genomic_DNA"/>
</dbReference>
<sequence>MTVNDTLAPAISIGERYRDVVSNRWPVIVEPQPDELLSSWLHRLAFANGVAPRAFARVLGLAPGMWSASLDLRLPGDIARQLYANTGVSLDQLSAMTLSHALPKQLLLPLRNSGRRDRSTWLQFCSQCLTENSQPYFQRRWRLASRIACALHGCRLRDRCPSCRSRIASFDQSQLVPQYRCAYCVYDLRRASVIAISPGAKWFDRCIDDVCQLEALIESPPGRTLIRRLLSLPSLADLYSANVLTGLSTAARTRCFEKVTRHLSDWLMDDEDMGFNERRYIIAPAVSHSRVVELLAAALARKRGRRIAANDLHPAFNCADLFKAYAQTSGSISVERRMRFRAS</sequence>
<keyword evidence="3" id="KW-1185">Reference proteome</keyword>
<feature type="domain" description="TniQ" evidence="1">
    <location>
        <begin position="26"/>
        <end position="156"/>
    </location>
</feature>
<accession>A0A387FTR9</accession>
<dbReference type="AlphaFoldDB" id="A0A387FTR9"/>